<keyword evidence="7 17" id="KW-0819">tRNA processing</keyword>
<gene>
    <name evidence="20" type="ORF">D9613_009586</name>
</gene>
<feature type="compositionally biased region" description="Polar residues" evidence="18">
    <location>
        <begin position="311"/>
        <end position="322"/>
    </location>
</feature>
<evidence type="ECO:0000256" key="4">
    <source>
        <dbReference type="ARBA" id="ARBA00022630"/>
    </source>
</evidence>
<evidence type="ECO:0000256" key="2">
    <source>
        <dbReference type="ARBA" id="ARBA00012376"/>
    </source>
</evidence>
<dbReference type="PROSITE" id="PS01136">
    <property type="entry name" value="UPF0034"/>
    <property type="match status" value="1"/>
</dbReference>
<dbReference type="SUPFAM" id="SSF51395">
    <property type="entry name" value="FMN-linked oxidoreductases"/>
    <property type="match status" value="1"/>
</dbReference>
<feature type="zinc finger region" description="C3H1-type" evidence="16">
    <location>
        <begin position="164"/>
        <end position="189"/>
    </location>
</feature>
<comment type="cofactor">
    <cofactor evidence="1 17">
        <name>FMN</name>
        <dbReference type="ChEBI" id="CHEBI:58210"/>
    </cofactor>
</comment>
<keyword evidence="11 17" id="KW-0520">NAD</keyword>
<evidence type="ECO:0000256" key="17">
    <source>
        <dbReference type="RuleBase" id="RU291113"/>
    </source>
</evidence>
<proteinExistence type="inferred from homology"/>
<dbReference type="PROSITE" id="PS50103">
    <property type="entry name" value="ZF_C3H1"/>
    <property type="match status" value="2"/>
</dbReference>
<dbReference type="PANTHER" id="PTHR45846:SF1">
    <property type="entry name" value="TRNA-DIHYDROURIDINE(47) SYNTHASE [NAD(P)(+)]-LIKE"/>
    <property type="match status" value="1"/>
</dbReference>
<sequence>MDAESTSPPKYPPGTAPVKQEYLLSTKPRAVADDDAAEGKTTGDRNQHRDGRDSADTGDSRGSGRGGRMTKEQKKARQGQNKARRFGKVKDELDLCWKIANGTVCEFGSECRFMHDIPAYLAAKPRDLHIPEMSQMSELPPYAPEPETLVKSHPDYPSLDLNTICPVFAETGECKYGFKCRFLGGHVKFSESGELSIVVDEEKKAQSALTAREVNFVGADVQRMLRSKKYPTPISDQYLRELAIENANADGNGNKPKPVPNANSVIIGEPEQDIDDVQMVEATPTLEEKPAEAPAQDAKTTVDHIVETRTGESLPSTSQTDTPDVRPRFAEKKRLHWTGKTYLAPLTTVGNLPFRRLCVNLGADITCGEMGLAGSFLAGSKEEWSLVRRHPSEKIFGVQVAGNKPGNLVPTAEVIAKELGSNVDFVDVNCGCPIDLVFKTGSGSALLDSVGKLGKILVGMNRALGEIPLTVKLRTGVKDGRNTAHKTMPRLSTEWHVAAMTLHGRTRQQRYTRLADWNYIKSCVEAVRAKEKDEDLPPVPIFGGGDCFSSQDYWTNVENTGVDGVMIGRGALIKPWIFTEIKEKREWDISAKERLELIRNFAEYGLNHFGSDTTGVNATRRYLCEALSFQYRYVPIGILEHLPGRINDRAPAFRGRNELETLLASPDSNDWVKISEMFLGPAPETWSFTPKHKSNAYGSEEGQG</sequence>
<dbReference type="EC" id="1.3.1.89" evidence="2 17"/>
<evidence type="ECO:0000256" key="6">
    <source>
        <dbReference type="ARBA" id="ARBA00022664"/>
    </source>
</evidence>
<feature type="domain" description="C3H1-type" evidence="19">
    <location>
        <begin position="164"/>
        <end position="189"/>
    </location>
</feature>
<feature type="compositionally biased region" description="Basic and acidic residues" evidence="18">
    <location>
        <begin position="37"/>
        <end position="59"/>
    </location>
</feature>
<organism evidence="20 21">
    <name type="scientific">Agrocybe pediades</name>
    <dbReference type="NCBI Taxonomy" id="84607"/>
    <lineage>
        <taxon>Eukaryota</taxon>
        <taxon>Fungi</taxon>
        <taxon>Dikarya</taxon>
        <taxon>Basidiomycota</taxon>
        <taxon>Agaricomycotina</taxon>
        <taxon>Agaricomycetes</taxon>
        <taxon>Agaricomycetidae</taxon>
        <taxon>Agaricales</taxon>
        <taxon>Agaricineae</taxon>
        <taxon>Strophariaceae</taxon>
        <taxon>Agrocybe</taxon>
    </lineage>
</organism>
<dbReference type="Gene3D" id="3.20.20.70">
    <property type="entry name" value="Aldolase class I"/>
    <property type="match status" value="1"/>
</dbReference>
<evidence type="ECO:0000256" key="1">
    <source>
        <dbReference type="ARBA" id="ARBA00001917"/>
    </source>
</evidence>
<evidence type="ECO:0000256" key="11">
    <source>
        <dbReference type="ARBA" id="ARBA00023027"/>
    </source>
</evidence>
<name>A0A8H4R293_9AGAR</name>
<keyword evidence="16 17" id="KW-0479">Metal-binding</keyword>
<comment type="catalytic activity">
    <reaction evidence="15">
        <text>5,6-dihydrouridine(47) in tRNA + NADP(+) = uridine(47) in tRNA + NADPH + H(+)</text>
        <dbReference type="Rhea" id="RHEA:53360"/>
        <dbReference type="Rhea" id="RHEA-COMP:13539"/>
        <dbReference type="Rhea" id="RHEA-COMP:13540"/>
        <dbReference type="ChEBI" id="CHEBI:15378"/>
        <dbReference type="ChEBI" id="CHEBI:57783"/>
        <dbReference type="ChEBI" id="CHEBI:58349"/>
        <dbReference type="ChEBI" id="CHEBI:65315"/>
        <dbReference type="ChEBI" id="CHEBI:74443"/>
        <dbReference type="EC" id="1.3.1.89"/>
    </reaction>
    <physiologicalReaction direction="right-to-left" evidence="15">
        <dbReference type="Rhea" id="RHEA:53362"/>
    </physiologicalReaction>
</comment>
<dbReference type="Proteomes" id="UP000521872">
    <property type="component" value="Unassembled WGS sequence"/>
</dbReference>
<comment type="function">
    <text evidence="17">Catalyzes the synthesis of dihydrouridine, a modified base found in the D-loop of most tRNAs. Specifically modifies U47 in cytoplasmic tRNAs.</text>
</comment>
<feature type="region of interest" description="Disordered" evidence="18">
    <location>
        <begin position="307"/>
        <end position="327"/>
    </location>
</feature>
<reference evidence="20 21" key="1">
    <citation type="submission" date="2019-12" db="EMBL/GenBank/DDBJ databases">
        <authorList>
            <person name="Floudas D."/>
            <person name="Bentzer J."/>
            <person name="Ahren D."/>
            <person name="Johansson T."/>
            <person name="Persson P."/>
            <person name="Tunlid A."/>
        </authorList>
    </citation>
    <scope>NUCLEOTIDE SEQUENCE [LARGE SCALE GENOMIC DNA]</scope>
    <source>
        <strain evidence="20 21">CBS 102.39</strain>
    </source>
</reference>
<feature type="region of interest" description="Disordered" evidence="18">
    <location>
        <begin position="249"/>
        <end position="274"/>
    </location>
</feature>
<dbReference type="CDD" id="cd02801">
    <property type="entry name" value="DUS_like_FMN"/>
    <property type="match status" value="1"/>
</dbReference>
<dbReference type="GO" id="GO:0102265">
    <property type="term" value="F:tRNA-dihydrouridine47 synthase activity"/>
    <property type="evidence" value="ECO:0007669"/>
    <property type="project" value="UniProtKB-EC"/>
</dbReference>
<comment type="catalytic activity">
    <reaction evidence="12">
        <text>5,6-dihydrouridine(47) in tRNA + NAD(+) = uridine(47) in tRNA + NADH + H(+)</text>
        <dbReference type="Rhea" id="RHEA:53364"/>
        <dbReference type="Rhea" id="RHEA-COMP:13539"/>
        <dbReference type="Rhea" id="RHEA-COMP:13540"/>
        <dbReference type="ChEBI" id="CHEBI:15378"/>
        <dbReference type="ChEBI" id="CHEBI:57540"/>
        <dbReference type="ChEBI" id="CHEBI:57945"/>
        <dbReference type="ChEBI" id="CHEBI:65315"/>
        <dbReference type="ChEBI" id="CHEBI:74443"/>
        <dbReference type="EC" id="1.3.1.89"/>
    </reaction>
    <physiologicalReaction direction="right-to-left" evidence="12">
        <dbReference type="Rhea" id="RHEA:53366"/>
    </physiologicalReaction>
</comment>
<evidence type="ECO:0000256" key="14">
    <source>
        <dbReference type="ARBA" id="ARBA00049447"/>
    </source>
</evidence>
<dbReference type="AlphaFoldDB" id="A0A8H4R293"/>
<comment type="catalytic activity">
    <reaction evidence="13">
        <text>a 5,6-dihydrouridine in mRNA + NAD(+) = a uridine in mRNA + NADH + H(+)</text>
        <dbReference type="Rhea" id="RHEA:69851"/>
        <dbReference type="Rhea" id="RHEA-COMP:14658"/>
        <dbReference type="Rhea" id="RHEA-COMP:17789"/>
        <dbReference type="ChEBI" id="CHEBI:15378"/>
        <dbReference type="ChEBI" id="CHEBI:57540"/>
        <dbReference type="ChEBI" id="CHEBI:57945"/>
        <dbReference type="ChEBI" id="CHEBI:65315"/>
        <dbReference type="ChEBI" id="CHEBI:74443"/>
    </reaction>
    <physiologicalReaction direction="right-to-left" evidence="13">
        <dbReference type="Rhea" id="RHEA:69853"/>
    </physiologicalReaction>
</comment>
<keyword evidence="9 17" id="KW-0521">NADP</keyword>
<dbReference type="GO" id="GO:0003723">
    <property type="term" value="F:RNA binding"/>
    <property type="evidence" value="ECO:0007669"/>
    <property type="project" value="TreeGrafter"/>
</dbReference>
<evidence type="ECO:0000256" key="12">
    <source>
        <dbReference type="ARBA" id="ARBA00048266"/>
    </source>
</evidence>
<dbReference type="Gene3D" id="4.10.1000.10">
    <property type="entry name" value="Zinc finger, CCCH-type"/>
    <property type="match status" value="1"/>
</dbReference>
<evidence type="ECO:0000256" key="13">
    <source>
        <dbReference type="ARBA" id="ARBA00048342"/>
    </source>
</evidence>
<evidence type="ECO:0000313" key="20">
    <source>
        <dbReference type="EMBL" id="KAF4622069.1"/>
    </source>
</evidence>
<dbReference type="GO" id="GO:0050660">
    <property type="term" value="F:flavin adenine dinucleotide binding"/>
    <property type="evidence" value="ECO:0007669"/>
    <property type="project" value="UniProtKB-UniRule"/>
</dbReference>
<comment type="caution">
    <text evidence="20">The sequence shown here is derived from an EMBL/GenBank/DDBJ whole genome shotgun (WGS) entry which is preliminary data.</text>
</comment>
<dbReference type="InterPro" id="IPR000571">
    <property type="entry name" value="Znf_CCCH"/>
</dbReference>
<comment type="catalytic activity">
    <reaction evidence="14">
        <text>a 5,6-dihydrouridine in mRNA + NADP(+) = a uridine in mRNA + NADPH + H(+)</text>
        <dbReference type="Rhea" id="RHEA:69855"/>
        <dbReference type="Rhea" id="RHEA-COMP:14658"/>
        <dbReference type="Rhea" id="RHEA-COMP:17789"/>
        <dbReference type="ChEBI" id="CHEBI:15378"/>
        <dbReference type="ChEBI" id="CHEBI:57783"/>
        <dbReference type="ChEBI" id="CHEBI:58349"/>
        <dbReference type="ChEBI" id="CHEBI:65315"/>
        <dbReference type="ChEBI" id="CHEBI:74443"/>
    </reaction>
    <physiologicalReaction direction="right-to-left" evidence="14">
        <dbReference type="Rhea" id="RHEA:69857"/>
    </physiologicalReaction>
</comment>
<evidence type="ECO:0000256" key="15">
    <source>
        <dbReference type="ARBA" id="ARBA00049513"/>
    </source>
</evidence>
<dbReference type="PANTHER" id="PTHR45846">
    <property type="entry name" value="TRNA-DIHYDROURIDINE(47) SYNTHASE [NAD(P)(+)]-LIKE"/>
    <property type="match status" value="1"/>
</dbReference>
<evidence type="ECO:0000256" key="7">
    <source>
        <dbReference type="ARBA" id="ARBA00022694"/>
    </source>
</evidence>
<dbReference type="Pfam" id="PF01207">
    <property type="entry name" value="Dus"/>
    <property type="match status" value="1"/>
</dbReference>
<dbReference type="InterPro" id="IPR035587">
    <property type="entry name" value="DUS-like_FMN-bd"/>
</dbReference>
<evidence type="ECO:0000256" key="5">
    <source>
        <dbReference type="ARBA" id="ARBA00022643"/>
    </source>
</evidence>
<comment type="similarity">
    <text evidence="17">Belongs to the dus family. Dus3 subfamily.</text>
</comment>
<evidence type="ECO:0000256" key="9">
    <source>
        <dbReference type="ARBA" id="ARBA00022857"/>
    </source>
</evidence>
<evidence type="ECO:0000256" key="10">
    <source>
        <dbReference type="ARBA" id="ARBA00023002"/>
    </source>
</evidence>
<keyword evidence="6" id="KW-0507">mRNA processing</keyword>
<dbReference type="InterPro" id="IPR018517">
    <property type="entry name" value="tRNA_hU_synthase_CS"/>
</dbReference>
<dbReference type="GO" id="GO:0006397">
    <property type="term" value="P:mRNA processing"/>
    <property type="evidence" value="ECO:0007669"/>
    <property type="project" value="UniProtKB-KW"/>
</dbReference>
<keyword evidence="16 17" id="KW-0862">Zinc</keyword>
<keyword evidence="21" id="KW-1185">Reference proteome</keyword>
<keyword evidence="10 17" id="KW-0560">Oxidoreductase</keyword>
<evidence type="ECO:0000313" key="21">
    <source>
        <dbReference type="Proteomes" id="UP000521872"/>
    </source>
</evidence>
<accession>A0A8H4R293</accession>
<evidence type="ECO:0000259" key="19">
    <source>
        <dbReference type="PROSITE" id="PS50103"/>
    </source>
</evidence>
<feature type="region of interest" description="Disordered" evidence="18">
    <location>
        <begin position="1"/>
        <end position="84"/>
    </location>
</feature>
<dbReference type="GO" id="GO:0008270">
    <property type="term" value="F:zinc ion binding"/>
    <property type="evidence" value="ECO:0007669"/>
    <property type="project" value="UniProtKB-KW"/>
</dbReference>
<protein>
    <recommendedName>
        <fullName evidence="3 17">tRNA-dihydrouridine(47) synthase [NAD(P)(+)]</fullName>
        <ecNumber evidence="2 17">1.3.1.89</ecNumber>
    </recommendedName>
    <alternativeName>
        <fullName evidence="17">tRNA-dihydrouridine synthase 3</fullName>
    </alternativeName>
</protein>
<keyword evidence="4 17" id="KW-0285">Flavoprotein</keyword>
<dbReference type="InterPro" id="IPR013785">
    <property type="entry name" value="Aldolase_TIM"/>
</dbReference>
<evidence type="ECO:0000256" key="8">
    <source>
        <dbReference type="ARBA" id="ARBA00022771"/>
    </source>
</evidence>
<feature type="zinc finger region" description="C3H1-type" evidence="16">
    <location>
        <begin position="90"/>
        <end position="118"/>
    </location>
</feature>
<dbReference type="Pfam" id="PF25585">
    <property type="entry name" value="zf-CCCH_DUS3L"/>
    <property type="match status" value="2"/>
</dbReference>
<feature type="domain" description="C3H1-type" evidence="19">
    <location>
        <begin position="90"/>
        <end position="118"/>
    </location>
</feature>
<evidence type="ECO:0000256" key="18">
    <source>
        <dbReference type="SAM" id="MobiDB-lite"/>
    </source>
</evidence>
<evidence type="ECO:0000256" key="3">
    <source>
        <dbReference type="ARBA" id="ARBA00022143"/>
    </source>
</evidence>
<keyword evidence="8 16" id="KW-0863">Zinc-finger</keyword>
<keyword evidence="5 17" id="KW-0288">FMN</keyword>
<evidence type="ECO:0000256" key="16">
    <source>
        <dbReference type="PROSITE-ProRule" id="PRU00723"/>
    </source>
</evidence>
<dbReference type="EMBL" id="JAACJL010000002">
    <property type="protein sequence ID" value="KAF4622069.1"/>
    <property type="molecule type" value="Genomic_DNA"/>
</dbReference>